<dbReference type="EMBL" id="LUUB01000037">
    <property type="protein sequence ID" value="OAF13094.1"/>
    <property type="molecule type" value="Genomic_DNA"/>
</dbReference>
<proteinExistence type="predicted"/>
<evidence type="ECO:0000313" key="2">
    <source>
        <dbReference type="EMBL" id="OAF13094.1"/>
    </source>
</evidence>
<accession>A0A176YZ69</accession>
<organism evidence="2 3">
    <name type="scientific">Bradyrhizobium centrolobii</name>
    <dbReference type="NCBI Taxonomy" id="1505087"/>
    <lineage>
        <taxon>Bacteria</taxon>
        <taxon>Pseudomonadati</taxon>
        <taxon>Pseudomonadota</taxon>
        <taxon>Alphaproteobacteria</taxon>
        <taxon>Hyphomicrobiales</taxon>
        <taxon>Nitrobacteraceae</taxon>
        <taxon>Bradyrhizobium</taxon>
    </lineage>
</organism>
<name>A0A176YZ69_9BRAD</name>
<evidence type="ECO:0000313" key="3">
    <source>
        <dbReference type="Proteomes" id="UP000076959"/>
    </source>
</evidence>
<feature type="compositionally biased region" description="Basic and acidic residues" evidence="1">
    <location>
        <begin position="35"/>
        <end position="52"/>
    </location>
</feature>
<dbReference type="Proteomes" id="UP000076959">
    <property type="component" value="Unassembled WGS sequence"/>
</dbReference>
<comment type="caution">
    <text evidence="2">The sequence shown here is derived from an EMBL/GenBank/DDBJ whole genome shotgun (WGS) entry which is preliminary data.</text>
</comment>
<keyword evidence="3" id="KW-1185">Reference proteome</keyword>
<sequence length="60" mass="6165">MEALRRSAGQEAAPTKGAELAKKPRKATAGQKNNADADRGQEAKGNGDEEAGRQAAEVSA</sequence>
<protein>
    <submittedName>
        <fullName evidence="2">Uncharacterized protein</fullName>
    </submittedName>
</protein>
<dbReference type="AlphaFoldDB" id="A0A176YZ69"/>
<evidence type="ECO:0000256" key="1">
    <source>
        <dbReference type="SAM" id="MobiDB-lite"/>
    </source>
</evidence>
<gene>
    <name evidence="2" type="ORF">AYJ54_44740</name>
</gene>
<reference evidence="2 3" key="1">
    <citation type="submission" date="2016-03" db="EMBL/GenBank/DDBJ databases">
        <title>Draft Genome Sequence of the Strain BR 10245 (Bradyrhizobium sp.) isolated from nodules of Centrolobium paraense.</title>
        <authorList>
            <person name="Simoes-Araujo J.L.Sr."/>
            <person name="Barauna A.C."/>
            <person name="Silva K."/>
            <person name="Zilli J.E."/>
        </authorList>
    </citation>
    <scope>NUCLEOTIDE SEQUENCE [LARGE SCALE GENOMIC DNA]</scope>
    <source>
        <strain evidence="2 3">BR 10245</strain>
    </source>
</reference>
<feature type="region of interest" description="Disordered" evidence="1">
    <location>
        <begin position="1"/>
        <end position="60"/>
    </location>
</feature>